<dbReference type="PRINTS" id="PR00834">
    <property type="entry name" value="PROTEASES2C"/>
</dbReference>
<dbReference type="InterPro" id="IPR001940">
    <property type="entry name" value="Peptidase_S1C"/>
</dbReference>
<keyword evidence="2" id="KW-0812">Transmembrane</keyword>
<protein>
    <submittedName>
        <fullName evidence="3">Trypsin-like peptidase domain-containing protein</fullName>
    </submittedName>
</protein>
<feature type="compositionally biased region" description="Acidic residues" evidence="1">
    <location>
        <begin position="587"/>
        <end position="598"/>
    </location>
</feature>
<keyword evidence="2" id="KW-0472">Membrane</keyword>
<dbReference type="EMBL" id="CP027665">
    <property type="protein sequence ID" value="AVO37011.1"/>
    <property type="molecule type" value="Genomic_DNA"/>
</dbReference>
<dbReference type="SUPFAM" id="SSF50494">
    <property type="entry name" value="Trypsin-like serine proteases"/>
    <property type="match status" value="1"/>
</dbReference>
<name>A0A2S0MMN1_9RHOB</name>
<dbReference type="PANTHER" id="PTHR43019:SF23">
    <property type="entry name" value="PROTEASE DO-LIKE 5, CHLOROPLASTIC"/>
    <property type="match status" value="1"/>
</dbReference>
<organism evidence="3 4">
    <name type="scientific">Pukyongiella litopenaei</name>
    <dbReference type="NCBI Taxonomy" id="2605946"/>
    <lineage>
        <taxon>Bacteria</taxon>
        <taxon>Pseudomonadati</taxon>
        <taxon>Pseudomonadota</taxon>
        <taxon>Alphaproteobacteria</taxon>
        <taxon>Rhodobacterales</taxon>
        <taxon>Paracoccaceae</taxon>
        <taxon>Pukyongiella</taxon>
    </lineage>
</organism>
<dbReference type="GO" id="GO:0004252">
    <property type="term" value="F:serine-type endopeptidase activity"/>
    <property type="evidence" value="ECO:0007669"/>
    <property type="project" value="InterPro"/>
</dbReference>
<evidence type="ECO:0000313" key="4">
    <source>
        <dbReference type="Proteomes" id="UP000237655"/>
    </source>
</evidence>
<dbReference type="Proteomes" id="UP000237655">
    <property type="component" value="Chromosome"/>
</dbReference>
<dbReference type="RefSeq" id="WP_106471325.1">
    <property type="nucleotide sequence ID" value="NZ_CP027665.1"/>
</dbReference>
<dbReference type="InterPro" id="IPR043504">
    <property type="entry name" value="Peptidase_S1_PA_chymotrypsin"/>
</dbReference>
<feature type="transmembrane region" description="Helical" evidence="2">
    <location>
        <begin position="220"/>
        <end position="241"/>
    </location>
</feature>
<dbReference type="InterPro" id="IPR009003">
    <property type="entry name" value="Peptidase_S1_PA"/>
</dbReference>
<proteinExistence type="predicted"/>
<gene>
    <name evidence="3" type="ORF">C6Y53_04370</name>
</gene>
<keyword evidence="2" id="KW-1133">Transmembrane helix</keyword>
<dbReference type="AlphaFoldDB" id="A0A2S0MMN1"/>
<dbReference type="Pfam" id="PF13365">
    <property type="entry name" value="Trypsin_2"/>
    <property type="match status" value="1"/>
</dbReference>
<dbReference type="Gene3D" id="2.40.10.10">
    <property type="entry name" value="Trypsin-like serine proteases"/>
    <property type="match status" value="2"/>
</dbReference>
<evidence type="ECO:0000256" key="2">
    <source>
        <dbReference type="SAM" id="Phobius"/>
    </source>
</evidence>
<sequence>MADHFLSKITVAPADLVTAGDRPVLERHAELRALLAERAGPEVAAMFAEPLVSRGNDAAPPTVSWYTEAEGEARPLSALPPGERDRAERYLADHLRPLRVLAEDPATSDLALGVLSVPGGDDILVVGGKPVIVNWGLLPGGDGANAGSRPAHYADTLGRFLPLTPPVPGTTHTAPHPPTAAAALGAGAAAGTVAGTATAETGGETGAEGRPDRLRVITPLAWVPLLVLLILAGAILAWLLLPGTRLFHTGDTRPVITDQAALDAARANNADMRARALLLQEAIDGAVCRADGVLVVPGGLTPEGLTPPPLGTEPERRAGAAPDALLPNDAQRVVVPNRGDGETGETTLLQLIEARTVLVIARGTASKTTTGSGFVIGPGLVVTNQHVIASAQGEGGQIVVTGAALAEPQQADLLKVMGPLQDTGGDFALLRIGDTSLPPFIVHRPTGSLKLTNVIAAGYPGDVLELDAAFKALKSGDMTAVPGLTVTDGTVNTEQQIGPATHMLMHSAPLSEGNSGGPLVDMCGRLVGVNSFVKQGSMQNRGYALTTGDLLAFLNGTPAAPEIVSEACAPLIVRPQVATVPASDPGTDPETDPEPAEN</sequence>
<feature type="region of interest" description="Disordered" evidence="1">
    <location>
        <begin position="579"/>
        <end position="598"/>
    </location>
</feature>
<evidence type="ECO:0000256" key="1">
    <source>
        <dbReference type="SAM" id="MobiDB-lite"/>
    </source>
</evidence>
<evidence type="ECO:0000313" key="3">
    <source>
        <dbReference type="EMBL" id="AVO37011.1"/>
    </source>
</evidence>
<accession>A0A2S0MMN1</accession>
<dbReference type="KEGG" id="thas:C6Y53_04370"/>
<reference evidence="4" key="1">
    <citation type="submission" date="2018-03" db="EMBL/GenBank/DDBJ databases">
        <title>Genomic analysis of the strain SH-1 isolated from shrimp intestine.</title>
        <authorList>
            <person name="Kim Y.-S."/>
            <person name="Kim S.-E."/>
            <person name="Kim K.-H."/>
        </authorList>
    </citation>
    <scope>NUCLEOTIDE SEQUENCE [LARGE SCALE GENOMIC DNA]</scope>
    <source>
        <strain evidence="4">SH-1</strain>
    </source>
</reference>
<dbReference type="GO" id="GO:0006508">
    <property type="term" value="P:proteolysis"/>
    <property type="evidence" value="ECO:0007669"/>
    <property type="project" value="InterPro"/>
</dbReference>
<dbReference type="PANTHER" id="PTHR43019">
    <property type="entry name" value="SERINE ENDOPROTEASE DEGS"/>
    <property type="match status" value="1"/>
</dbReference>
<keyword evidence="4" id="KW-1185">Reference proteome</keyword>